<dbReference type="Pfam" id="PF12796">
    <property type="entry name" value="Ank_2"/>
    <property type="match status" value="1"/>
</dbReference>
<dbReference type="PROSITE" id="PS50297">
    <property type="entry name" value="ANK_REP_REGION"/>
    <property type="match status" value="4"/>
</dbReference>
<feature type="repeat" description="ANK" evidence="3">
    <location>
        <begin position="267"/>
        <end position="299"/>
    </location>
</feature>
<keyword evidence="2 3" id="KW-0040">ANK repeat</keyword>
<dbReference type="Proteomes" id="UP001318040">
    <property type="component" value="Chromosome 17"/>
</dbReference>
<evidence type="ECO:0000256" key="4">
    <source>
        <dbReference type="SAM" id="MobiDB-lite"/>
    </source>
</evidence>
<feature type="repeat" description="ANK" evidence="3">
    <location>
        <begin position="234"/>
        <end position="266"/>
    </location>
</feature>
<dbReference type="KEGG" id="pmrn:116943307"/>
<dbReference type="PANTHER" id="PTHR46680:SF3">
    <property type="entry name" value="NF-KAPPA-B INHIBITOR CACTUS"/>
    <property type="match status" value="1"/>
</dbReference>
<dbReference type="GO" id="GO:0005829">
    <property type="term" value="C:cytosol"/>
    <property type="evidence" value="ECO:0007669"/>
    <property type="project" value="TreeGrafter"/>
</dbReference>
<reference evidence="6" key="1">
    <citation type="submission" date="2025-08" db="UniProtKB">
        <authorList>
            <consortium name="RefSeq"/>
        </authorList>
    </citation>
    <scope>IDENTIFICATION</scope>
    <source>
        <tissue evidence="6">Sperm</tissue>
    </source>
</reference>
<dbReference type="SMART" id="SM00248">
    <property type="entry name" value="ANK"/>
    <property type="match status" value="6"/>
</dbReference>
<keyword evidence="5" id="KW-1185">Reference proteome</keyword>
<gene>
    <name evidence="6" type="primary">LOC116943307</name>
</gene>
<dbReference type="SUPFAM" id="SSF48403">
    <property type="entry name" value="Ankyrin repeat"/>
    <property type="match status" value="1"/>
</dbReference>
<dbReference type="Pfam" id="PF00023">
    <property type="entry name" value="Ank"/>
    <property type="match status" value="2"/>
</dbReference>
<dbReference type="GeneID" id="116943307"/>
<feature type="compositionally biased region" description="Basic and acidic residues" evidence="4">
    <location>
        <begin position="1"/>
        <end position="21"/>
    </location>
</feature>
<dbReference type="AlphaFoldDB" id="A0AAJ7T5W2"/>
<dbReference type="InterPro" id="IPR036770">
    <property type="entry name" value="Ankyrin_rpt-contain_sf"/>
</dbReference>
<name>A0AAJ7T5W2_PETMA</name>
<evidence type="ECO:0000256" key="1">
    <source>
        <dbReference type="ARBA" id="ARBA00022737"/>
    </source>
</evidence>
<dbReference type="Gene3D" id="1.25.40.20">
    <property type="entry name" value="Ankyrin repeat-containing domain"/>
    <property type="match status" value="2"/>
</dbReference>
<keyword evidence="1" id="KW-0677">Repeat</keyword>
<accession>A0AAJ7T5W2</accession>
<dbReference type="GO" id="GO:0051059">
    <property type="term" value="F:NF-kappaB binding"/>
    <property type="evidence" value="ECO:0007669"/>
    <property type="project" value="TreeGrafter"/>
</dbReference>
<dbReference type="PANTHER" id="PTHR46680">
    <property type="entry name" value="NF-KAPPA-B INHIBITOR ALPHA"/>
    <property type="match status" value="1"/>
</dbReference>
<feature type="repeat" description="ANK" evidence="3">
    <location>
        <begin position="200"/>
        <end position="232"/>
    </location>
</feature>
<organism evidence="5 6">
    <name type="scientific">Petromyzon marinus</name>
    <name type="common">Sea lamprey</name>
    <dbReference type="NCBI Taxonomy" id="7757"/>
    <lineage>
        <taxon>Eukaryota</taxon>
        <taxon>Metazoa</taxon>
        <taxon>Chordata</taxon>
        <taxon>Craniata</taxon>
        <taxon>Vertebrata</taxon>
        <taxon>Cyclostomata</taxon>
        <taxon>Hyperoartia</taxon>
        <taxon>Petromyzontiformes</taxon>
        <taxon>Petromyzontidae</taxon>
        <taxon>Petromyzon</taxon>
    </lineage>
</organism>
<dbReference type="RefSeq" id="XP_032811946.1">
    <property type="nucleotide sequence ID" value="XM_032956055.1"/>
</dbReference>
<evidence type="ECO:0000313" key="6">
    <source>
        <dbReference type="RefSeq" id="XP_032811946.1"/>
    </source>
</evidence>
<protein>
    <submittedName>
        <fullName evidence="6">NF-kappa-B inhibitor epsilon-like</fullName>
    </submittedName>
</protein>
<evidence type="ECO:0000256" key="3">
    <source>
        <dbReference type="PROSITE-ProRule" id="PRU00023"/>
    </source>
</evidence>
<dbReference type="InterPro" id="IPR002110">
    <property type="entry name" value="Ankyrin_rpt"/>
</dbReference>
<feature type="repeat" description="ANK" evidence="3">
    <location>
        <begin position="126"/>
        <end position="158"/>
    </location>
</feature>
<dbReference type="InterPro" id="IPR051070">
    <property type="entry name" value="NF-kappa-B_inhibitor"/>
</dbReference>
<sequence length="323" mass="35538">MERSAAEHRQDSPTRAKDATHLDGSMANEDREDSGICSLQDSVDQDEQSVRALRLEVQQLQQYHQQQYHQQQQQQKAHSTDNLLRMEDENGDTLLHLAIIHEKPALAHQIVSSTSNTSLLEKQNLLQQTPLHLAAAVGDVALVRALAEAGVPLDVPDLRGDTPLHVACRCSRRAGDVLRALALPTRPQQFQRALGTLNYRGLTCLHLSVLLAKRDVMDCVLELGADINAQELSSGRSALHLAVEAGDAMMAAALLRRGADPNARTRADCTPLHVAAGRGDARLAAVLVRHGADVEQENWEHETPAELALNWSEMKSVLCFDRR</sequence>
<feature type="region of interest" description="Disordered" evidence="4">
    <location>
        <begin position="1"/>
        <end position="35"/>
    </location>
</feature>
<proteinExistence type="predicted"/>
<evidence type="ECO:0000313" key="5">
    <source>
        <dbReference type="Proteomes" id="UP001318040"/>
    </source>
</evidence>
<dbReference type="PROSITE" id="PS50088">
    <property type="entry name" value="ANK_REPEAT"/>
    <property type="match status" value="4"/>
</dbReference>
<dbReference type="GO" id="GO:0071356">
    <property type="term" value="P:cellular response to tumor necrosis factor"/>
    <property type="evidence" value="ECO:0007669"/>
    <property type="project" value="TreeGrafter"/>
</dbReference>
<evidence type="ECO:0000256" key="2">
    <source>
        <dbReference type="ARBA" id="ARBA00023043"/>
    </source>
</evidence>